<keyword evidence="2" id="KW-1185">Reference proteome</keyword>
<gene>
    <name evidence="1" type="ORF">SAMN05192573_103245</name>
</gene>
<organism evidence="1 2">
    <name type="scientific">Mucilaginibacter gossypii</name>
    <dbReference type="NCBI Taxonomy" id="551996"/>
    <lineage>
        <taxon>Bacteria</taxon>
        <taxon>Pseudomonadati</taxon>
        <taxon>Bacteroidota</taxon>
        <taxon>Sphingobacteriia</taxon>
        <taxon>Sphingobacteriales</taxon>
        <taxon>Sphingobacteriaceae</taxon>
        <taxon>Mucilaginibacter</taxon>
    </lineage>
</organism>
<accession>A0A1G7TRN8</accession>
<protein>
    <submittedName>
        <fullName evidence="1">Uncharacterized protein</fullName>
    </submittedName>
</protein>
<name>A0A1G7TRN8_9SPHI</name>
<dbReference type="EMBL" id="FNCG01000003">
    <property type="protein sequence ID" value="SDG37921.1"/>
    <property type="molecule type" value="Genomic_DNA"/>
</dbReference>
<dbReference type="AlphaFoldDB" id="A0A1G7TRN8"/>
<dbReference type="STRING" id="551996.SAMN05192573_103245"/>
<dbReference type="Proteomes" id="UP000199705">
    <property type="component" value="Unassembled WGS sequence"/>
</dbReference>
<evidence type="ECO:0000313" key="2">
    <source>
        <dbReference type="Proteomes" id="UP000199705"/>
    </source>
</evidence>
<reference evidence="2" key="1">
    <citation type="submission" date="2016-10" db="EMBL/GenBank/DDBJ databases">
        <authorList>
            <person name="Varghese N."/>
            <person name="Submissions S."/>
        </authorList>
    </citation>
    <scope>NUCLEOTIDE SEQUENCE [LARGE SCALE GENOMIC DNA]</scope>
    <source>
        <strain evidence="2">Gh-67</strain>
    </source>
</reference>
<sequence>MEHSWHLLFAARFGVGYRLKLKTNNTDIPIINQLTNKKNYGKTKKRFSGPG</sequence>
<proteinExistence type="predicted"/>
<evidence type="ECO:0000313" key="1">
    <source>
        <dbReference type="EMBL" id="SDG37921.1"/>
    </source>
</evidence>